<accession>A0A644XFI9</accession>
<dbReference type="PANTHER" id="PTHR32332:SF18">
    <property type="entry name" value="2-NITROPROPANE DIOXYGENASE"/>
    <property type="match status" value="1"/>
</dbReference>
<evidence type="ECO:0000256" key="1">
    <source>
        <dbReference type="ARBA" id="ARBA00022630"/>
    </source>
</evidence>
<evidence type="ECO:0000256" key="2">
    <source>
        <dbReference type="ARBA" id="ARBA00022643"/>
    </source>
</evidence>
<dbReference type="GO" id="GO:0018580">
    <property type="term" value="F:nitronate monooxygenase activity"/>
    <property type="evidence" value="ECO:0007669"/>
    <property type="project" value="InterPro"/>
</dbReference>
<dbReference type="SUPFAM" id="SSF51412">
    <property type="entry name" value="Inosine monophosphate dehydrogenase (IMPDH)"/>
    <property type="match status" value="1"/>
</dbReference>
<reference evidence="4" key="1">
    <citation type="submission" date="2019-08" db="EMBL/GenBank/DDBJ databases">
        <authorList>
            <person name="Kucharzyk K."/>
            <person name="Murdoch R.W."/>
            <person name="Higgins S."/>
            <person name="Loffler F."/>
        </authorList>
    </citation>
    <scope>NUCLEOTIDE SEQUENCE</scope>
</reference>
<proteinExistence type="predicted"/>
<organism evidence="4">
    <name type="scientific">bioreactor metagenome</name>
    <dbReference type="NCBI Taxonomy" id="1076179"/>
    <lineage>
        <taxon>unclassified sequences</taxon>
        <taxon>metagenomes</taxon>
        <taxon>ecological metagenomes</taxon>
    </lineage>
</organism>
<dbReference type="PANTHER" id="PTHR32332">
    <property type="entry name" value="2-NITROPROPANE DIOXYGENASE"/>
    <property type="match status" value="1"/>
</dbReference>
<dbReference type="InterPro" id="IPR013785">
    <property type="entry name" value="Aldolase_TIM"/>
</dbReference>
<gene>
    <name evidence="4" type="ORF">SDC9_61339</name>
</gene>
<protein>
    <submittedName>
        <fullName evidence="4">Uncharacterized protein</fullName>
    </submittedName>
</protein>
<dbReference type="EMBL" id="VSSQ01002366">
    <property type="protein sequence ID" value="MPM14975.1"/>
    <property type="molecule type" value="Genomic_DNA"/>
</dbReference>
<evidence type="ECO:0000313" key="4">
    <source>
        <dbReference type="EMBL" id="MPM14975.1"/>
    </source>
</evidence>
<comment type="caution">
    <text evidence="4">The sequence shown here is derived from an EMBL/GenBank/DDBJ whole genome shotgun (WGS) entry which is preliminary data.</text>
</comment>
<name>A0A644XFI9_9ZZZZ</name>
<sequence>MSIPKLDIGGLIADVPIIQGGMGVGISGKRLAAAVANQGGVGVIAGVDIGFDEPDFEKNFFEANLRALKSKIKEARELAPKGILAVNLMVAMNHYGEMARAAAEEGIDLIISGAGLPLKLPDYVKGLKTRIAPIVSSGRAAQTILHYWDTHYGKTADLIVVEGPEAGGHLGFSEEVLKSEKKPSVISIVKEVIEVAKTYREKFNKTIPVIAAGGIFTGKDIAGCLEAGAGGVQMATRFVATHECDADLKFKEAYVNSQKDDIIIIKSPVGMPGRAIDNSFMKKVTEYGDEIKSCFKCLSGCNPKAAPYCISKALINAVKGNIEDGLVFVGSNAYRIDKIVSVKELMDELVRETEAELGKHTQALMA</sequence>
<dbReference type="CDD" id="cd04730">
    <property type="entry name" value="NPD_like"/>
    <property type="match status" value="1"/>
</dbReference>
<dbReference type="Gene3D" id="3.20.20.70">
    <property type="entry name" value="Aldolase class I"/>
    <property type="match status" value="1"/>
</dbReference>
<keyword evidence="3" id="KW-0560">Oxidoreductase</keyword>
<evidence type="ECO:0000256" key="3">
    <source>
        <dbReference type="ARBA" id="ARBA00023002"/>
    </source>
</evidence>
<dbReference type="Pfam" id="PF03060">
    <property type="entry name" value="NMO"/>
    <property type="match status" value="1"/>
</dbReference>
<keyword evidence="1" id="KW-0285">Flavoprotein</keyword>
<keyword evidence="2" id="KW-0288">FMN</keyword>
<dbReference type="AlphaFoldDB" id="A0A644XFI9"/>
<dbReference type="InterPro" id="IPR004136">
    <property type="entry name" value="NMO"/>
</dbReference>